<feature type="repeat" description="TPR" evidence="3">
    <location>
        <begin position="552"/>
        <end position="585"/>
    </location>
</feature>
<dbReference type="PROSITE" id="PS50005">
    <property type="entry name" value="TPR"/>
    <property type="match status" value="4"/>
</dbReference>
<keyword evidence="2 3" id="KW-0802">TPR repeat</keyword>
<dbReference type="SUPFAM" id="SSF48452">
    <property type="entry name" value="TPR-like"/>
    <property type="match status" value="3"/>
</dbReference>
<dbReference type="Pfam" id="PF14559">
    <property type="entry name" value="TPR_19"/>
    <property type="match status" value="3"/>
</dbReference>
<accession>A0A939J3P6</accession>
<keyword evidence="1" id="KW-0677">Repeat</keyword>
<feature type="repeat" description="TPR" evidence="3">
    <location>
        <begin position="757"/>
        <end position="790"/>
    </location>
</feature>
<dbReference type="PANTHER" id="PTHR45586">
    <property type="entry name" value="TPR REPEAT-CONTAINING PROTEIN PA4667"/>
    <property type="match status" value="1"/>
</dbReference>
<dbReference type="Gene3D" id="1.25.40.10">
    <property type="entry name" value="Tetratricopeptide repeat domain"/>
    <property type="match status" value="3"/>
</dbReference>
<dbReference type="InterPro" id="IPR019734">
    <property type="entry name" value="TPR_rpt"/>
</dbReference>
<feature type="repeat" description="TPR" evidence="3">
    <location>
        <begin position="67"/>
        <end position="100"/>
    </location>
</feature>
<dbReference type="AlphaFoldDB" id="A0A939J3P6"/>
<evidence type="ECO:0000256" key="1">
    <source>
        <dbReference type="ARBA" id="ARBA00022737"/>
    </source>
</evidence>
<dbReference type="RefSeq" id="WP_207139417.1">
    <property type="nucleotide sequence ID" value="NZ_JAEKJZ010000001.1"/>
</dbReference>
<dbReference type="InterPro" id="IPR011990">
    <property type="entry name" value="TPR-like_helical_dom_sf"/>
</dbReference>
<comment type="caution">
    <text evidence="4">The sequence shown here is derived from an EMBL/GenBank/DDBJ whole genome shotgun (WGS) entry which is preliminary data.</text>
</comment>
<dbReference type="InterPro" id="IPR051012">
    <property type="entry name" value="CellSynth/LPSAsmb/PSIAsmb"/>
</dbReference>
<evidence type="ECO:0000313" key="4">
    <source>
        <dbReference type="EMBL" id="MBN9669884.1"/>
    </source>
</evidence>
<dbReference type="SMART" id="SM00028">
    <property type="entry name" value="TPR"/>
    <property type="match status" value="11"/>
</dbReference>
<protein>
    <submittedName>
        <fullName evidence="4">Tetratricopeptide repeat protein</fullName>
    </submittedName>
</protein>
<dbReference type="Proteomes" id="UP000664096">
    <property type="component" value="Unassembled WGS sequence"/>
</dbReference>
<dbReference type="Pfam" id="PF13414">
    <property type="entry name" value="TPR_11"/>
    <property type="match status" value="1"/>
</dbReference>
<name>A0A939J3P6_9HYPH</name>
<gene>
    <name evidence="4" type="ORF">JF539_06000</name>
</gene>
<feature type="repeat" description="TPR" evidence="3">
    <location>
        <begin position="33"/>
        <end position="66"/>
    </location>
</feature>
<proteinExistence type="predicted"/>
<dbReference type="PANTHER" id="PTHR45586:SF1">
    <property type="entry name" value="LIPOPOLYSACCHARIDE ASSEMBLY PROTEIN B"/>
    <property type="match status" value="1"/>
</dbReference>
<evidence type="ECO:0000256" key="3">
    <source>
        <dbReference type="PROSITE-ProRule" id="PRU00339"/>
    </source>
</evidence>
<dbReference type="PROSITE" id="PS50293">
    <property type="entry name" value="TPR_REGION"/>
    <property type="match status" value="1"/>
</dbReference>
<organism evidence="4 5">
    <name type="scientific">Roseibium aggregatum</name>
    <dbReference type="NCBI Taxonomy" id="187304"/>
    <lineage>
        <taxon>Bacteria</taxon>
        <taxon>Pseudomonadati</taxon>
        <taxon>Pseudomonadota</taxon>
        <taxon>Alphaproteobacteria</taxon>
        <taxon>Hyphomicrobiales</taxon>
        <taxon>Stappiaceae</taxon>
        <taxon>Roseibium</taxon>
    </lineage>
</organism>
<evidence type="ECO:0000256" key="2">
    <source>
        <dbReference type="ARBA" id="ARBA00022803"/>
    </source>
</evidence>
<dbReference type="EMBL" id="JAEKJZ010000001">
    <property type="protein sequence ID" value="MBN9669884.1"/>
    <property type="molecule type" value="Genomic_DNA"/>
</dbReference>
<reference evidence="4" key="1">
    <citation type="submission" date="2020-12" db="EMBL/GenBank/DDBJ databases">
        <title>Oil enriched cultivation method for isolating marine PHA-producing bacteria.</title>
        <authorList>
            <person name="Zheng W."/>
            <person name="Yu S."/>
            <person name="Huang Y."/>
        </authorList>
    </citation>
    <scope>NUCLEOTIDE SEQUENCE</scope>
    <source>
        <strain evidence="4">SY-2-12</strain>
    </source>
</reference>
<sequence length="815" mass="89835">MSLAPRFRKVVTPIFLSVSVLYLAGCSSSEERAQAHYDRGVELADQGEFVKAGLEFRNALKLDKDNVEALYALGNVVERQGEIQPAFRIYTSVAEQDPEHLPVRFKLIYMLLAANQVDAAQKYIDQVTALDSDNSETLVAQAAIALRTGKREEAERLAKDALKSDPELVDALVVLATSRMMASDPAGALEYLAKTPERSEGDIGLQVLRLSALDALGDEPGIEQLFGKLVELYPEQPAFTQAWARWYLSKDRKDDAELIVRQYATNNPANDSAQLQLIAFLNTYKDMDSARDELEKIIKQRDEQSGESLDLRIALGRLLFTSGAQTEAIDLMQSILTDTKDDQTQNRVRNILGAMFVDTEELDRAEELANEVLANDKKNVDALRLRASVKLLTNDSASAVDDILVALNEAPENAQLNGMLASAYERNGSSALAEEQYAKALALTKNSPTAGLPMVQFLLRHGKVEQAHRVLEAIRENAPTNVETLKLLAQLKLATQDWLGAQQVAETLRKLEESGEAGTADKITAAALEGLDRRADSLKVLEDSFASTENQQDILPSLIRAYVQSGQHEAAISHLESVLETEPTNILAQTLLGSVYTSMGRIDEAEKAFKAAATNDEGALGDTSLAQFYISTRNLDEAEKAVRDGMKKDPGSAALRLMLTSIMQQTERFDEAIAEYEDMFAQDPQSTVVANDLASLLSERRGDEQSLERAFEIAQRFRNSEIPQYLDTLGWIYYLRGEYSSALPLLRSAAQKLPDLGLAQYHLGMVLAAAGQTEQAIETFEKALELRTLMTEEDLANAEKHLDDLKNAPSAVENN</sequence>
<dbReference type="Pfam" id="PF13432">
    <property type="entry name" value="TPR_16"/>
    <property type="match status" value="2"/>
</dbReference>
<evidence type="ECO:0000313" key="5">
    <source>
        <dbReference type="Proteomes" id="UP000664096"/>
    </source>
</evidence>